<dbReference type="AlphaFoldDB" id="A0A382FYV5"/>
<protein>
    <submittedName>
        <fullName evidence="2">Uncharacterized protein</fullName>
    </submittedName>
</protein>
<evidence type="ECO:0000313" key="2">
    <source>
        <dbReference type="EMBL" id="SVB67427.1"/>
    </source>
</evidence>
<evidence type="ECO:0000256" key="1">
    <source>
        <dbReference type="SAM" id="MobiDB-lite"/>
    </source>
</evidence>
<accession>A0A382FYV5</accession>
<feature type="region of interest" description="Disordered" evidence="1">
    <location>
        <begin position="83"/>
        <end position="104"/>
    </location>
</feature>
<name>A0A382FYV5_9ZZZZ</name>
<organism evidence="2">
    <name type="scientific">marine metagenome</name>
    <dbReference type="NCBI Taxonomy" id="408172"/>
    <lineage>
        <taxon>unclassified sequences</taxon>
        <taxon>metagenomes</taxon>
        <taxon>ecological metagenomes</taxon>
    </lineage>
</organism>
<sequence length="137" mass="15829">MKRKESDTDVHNRLRGLHSKRAEVKSWGLWGWVRDNKHSLTSERAIKRIDEVIKYATQQCHNAMTEALELAESRLRRTLAAEEQASKLSKEKTEATKTVKSQERAIRALKSRNKKLSERLKNATVFMAKNGDVKTVR</sequence>
<feature type="compositionally biased region" description="Basic and acidic residues" evidence="1">
    <location>
        <begin position="84"/>
        <end position="104"/>
    </location>
</feature>
<proteinExistence type="predicted"/>
<gene>
    <name evidence="2" type="ORF">METZ01_LOCUS220281</name>
</gene>
<dbReference type="EMBL" id="UINC01052279">
    <property type="protein sequence ID" value="SVB67427.1"/>
    <property type="molecule type" value="Genomic_DNA"/>
</dbReference>
<reference evidence="2" key="1">
    <citation type="submission" date="2018-05" db="EMBL/GenBank/DDBJ databases">
        <authorList>
            <person name="Lanie J.A."/>
            <person name="Ng W.-L."/>
            <person name="Kazmierczak K.M."/>
            <person name="Andrzejewski T.M."/>
            <person name="Davidsen T.M."/>
            <person name="Wayne K.J."/>
            <person name="Tettelin H."/>
            <person name="Glass J.I."/>
            <person name="Rusch D."/>
            <person name="Podicherti R."/>
            <person name="Tsui H.-C.T."/>
            <person name="Winkler M.E."/>
        </authorList>
    </citation>
    <scope>NUCLEOTIDE SEQUENCE</scope>
</reference>